<evidence type="ECO:0000256" key="3">
    <source>
        <dbReference type="ARBA" id="ARBA00022692"/>
    </source>
</evidence>
<dbReference type="InterPro" id="IPR000276">
    <property type="entry name" value="GPCR_Rhodpsn"/>
</dbReference>
<dbReference type="GO" id="GO:0004930">
    <property type="term" value="F:G protein-coupled receptor activity"/>
    <property type="evidence" value="ECO:0007669"/>
    <property type="project" value="UniProtKB-KW"/>
</dbReference>
<evidence type="ECO:0000313" key="10">
    <source>
        <dbReference type="Ensembl" id="ENSORLP00020007937.1"/>
    </source>
</evidence>
<dbReference type="Gene3D" id="1.20.1070.10">
    <property type="entry name" value="Rhodopsin 7-helix transmembrane proteins"/>
    <property type="match status" value="1"/>
</dbReference>
<keyword evidence="8" id="KW-0807">Transducer</keyword>
<evidence type="ECO:0000256" key="9">
    <source>
        <dbReference type="SAM" id="Phobius"/>
    </source>
</evidence>
<organism evidence="10 11">
    <name type="scientific">Oryzias latipes</name>
    <name type="common">Japanese rice fish</name>
    <name type="synonym">Japanese killifish</name>
    <dbReference type="NCBI Taxonomy" id="8090"/>
    <lineage>
        <taxon>Eukaryota</taxon>
        <taxon>Metazoa</taxon>
        <taxon>Chordata</taxon>
        <taxon>Craniata</taxon>
        <taxon>Vertebrata</taxon>
        <taxon>Euteleostomi</taxon>
        <taxon>Actinopterygii</taxon>
        <taxon>Neopterygii</taxon>
        <taxon>Teleostei</taxon>
        <taxon>Neoteleostei</taxon>
        <taxon>Acanthomorphata</taxon>
        <taxon>Ovalentaria</taxon>
        <taxon>Atherinomorphae</taxon>
        <taxon>Beloniformes</taxon>
        <taxon>Adrianichthyidae</taxon>
        <taxon>Oryziinae</taxon>
        <taxon>Oryzias</taxon>
    </lineage>
</organism>
<keyword evidence="4 9" id="KW-1133">Transmembrane helix</keyword>
<proteinExistence type="predicted"/>
<evidence type="ECO:0000313" key="11">
    <source>
        <dbReference type="Proteomes" id="UP000265180"/>
    </source>
</evidence>
<reference evidence="10 11" key="2">
    <citation type="submission" date="2017-04" db="EMBL/GenBank/DDBJ databases">
        <title>CpG methylation of centromeres and impact of large insertions on vertebrate speciation.</title>
        <authorList>
            <person name="Ichikawa K."/>
            <person name="Yoshimura J."/>
            <person name="Morishita S."/>
        </authorList>
    </citation>
    <scope>NUCLEOTIDE SEQUENCE</scope>
    <source>
        <strain evidence="10 11">HNI</strain>
    </source>
</reference>
<feature type="transmembrane region" description="Helical" evidence="9">
    <location>
        <begin position="21"/>
        <end position="47"/>
    </location>
</feature>
<dbReference type="Ensembl" id="ENSORLT00020002036.1">
    <property type="protein sequence ID" value="ENSORLP00020007937.1"/>
    <property type="gene ID" value="ENSORLG00020008979.1"/>
</dbReference>
<dbReference type="AlphaFoldDB" id="A0A3P9KHN1"/>
<evidence type="ECO:0008006" key="12">
    <source>
        <dbReference type="Google" id="ProtNLM"/>
    </source>
</evidence>
<evidence type="ECO:0000256" key="6">
    <source>
        <dbReference type="ARBA" id="ARBA00023136"/>
    </source>
</evidence>
<dbReference type="PANTHER" id="PTHR11394">
    <property type="entry name" value="TASTE RECEPTOR TYPE 2"/>
    <property type="match status" value="1"/>
</dbReference>
<evidence type="ECO:0000256" key="8">
    <source>
        <dbReference type="ARBA" id="ARBA00023224"/>
    </source>
</evidence>
<feature type="transmembrane region" description="Helical" evidence="9">
    <location>
        <begin position="186"/>
        <end position="205"/>
    </location>
</feature>
<keyword evidence="3 9" id="KW-0812">Transmembrane</keyword>
<accession>A0A3P9KHN1</accession>
<dbReference type="GO" id="GO:0016020">
    <property type="term" value="C:membrane"/>
    <property type="evidence" value="ECO:0007669"/>
    <property type="project" value="UniProtKB-SubCell"/>
</dbReference>
<keyword evidence="2" id="KW-0716">Sensory transduction</keyword>
<keyword evidence="5" id="KW-0297">G-protein coupled receptor</keyword>
<reference evidence="10" key="3">
    <citation type="submission" date="2025-08" db="UniProtKB">
        <authorList>
            <consortium name="Ensembl"/>
        </authorList>
    </citation>
    <scope>IDENTIFICATION</scope>
    <source>
        <strain evidence="10">HNI</strain>
    </source>
</reference>
<comment type="subcellular location">
    <subcellularLocation>
        <location evidence="1">Membrane</location>
        <topology evidence="1">Multi-pass membrane protein</topology>
    </subcellularLocation>
</comment>
<evidence type="ECO:0000256" key="4">
    <source>
        <dbReference type="ARBA" id="ARBA00022989"/>
    </source>
</evidence>
<keyword evidence="7" id="KW-0675">Receptor</keyword>
<dbReference type="Proteomes" id="UP000265180">
    <property type="component" value="Chromosome 5"/>
</dbReference>
<sequence length="208" mass="23115">QTSLSDLVGMGLRTIVSIEQLAFYIILVVLGILCNTNVIVVVGKSVIMDRGVGQNSNIIIINMAVSNLMVSVMRNALLVVSDLGIEVCFCFCPKVCVSSVNVWFTFYLSVFHLQTLRHVAPSTLLLNLLSIWLLNLLYSIPAHIFSTNGNANSTEHSLRGEVAPNSALRQIVQSHANWFDVYIEHIVITLFLTFYLKGIVFSVLLRFI</sequence>
<evidence type="ECO:0000256" key="2">
    <source>
        <dbReference type="ARBA" id="ARBA00022606"/>
    </source>
</evidence>
<protein>
    <recommendedName>
        <fullName evidence="12">G-protein coupled receptors family 1 profile domain-containing protein</fullName>
    </recommendedName>
</protein>
<keyword evidence="6 9" id="KW-0472">Membrane</keyword>
<evidence type="ECO:0000256" key="7">
    <source>
        <dbReference type="ARBA" id="ARBA00023170"/>
    </source>
</evidence>
<reference evidence="10" key="4">
    <citation type="submission" date="2025-09" db="UniProtKB">
        <authorList>
            <consortium name="Ensembl"/>
        </authorList>
    </citation>
    <scope>IDENTIFICATION</scope>
    <source>
        <strain evidence="10">HNI</strain>
    </source>
</reference>
<reference key="1">
    <citation type="journal article" date="2007" name="Nature">
        <title>The medaka draft genome and insights into vertebrate genome evolution.</title>
        <authorList>
            <person name="Kasahara M."/>
            <person name="Naruse K."/>
            <person name="Sasaki S."/>
            <person name="Nakatani Y."/>
            <person name="Qu W."/>
            <person name="Ahsan B."/>
            <person name="Yamada T."/>
            <person name="Nagayasu Y."/>
            <person name="Doi K."/>
            <person name="Kasai Y."/>
            <person name="Jindo T."/>
            <person name="Kobayashi D."/>
            <person name="Shimada A."/>
            <person name="Toyoda A."/>
            <person name="Kuroki Y."/>
            <person name="Fujiyama A."/>
            <person name="Sasaki T."/>
            <person name="Shimizu A."/>
            <person name="Asakawa S."/>
            <person name="Shimizu N."/>
            <person name="Hashimoto S."/>
            <person name="Yang J."/>
            <person name="Lee Y."/>
            <person name="Matsushima K."/>
            <person name="Sugano S."/>
            <person name="Sakaizumi M."/>
            <person name="Narita T."/>
            <person name="Ohishi K."/>
            <person name="Haga S."/>
            <person name="Ohta F."/>
            <person name="Nomoto H."/>
            <person name="Nogata K."/>
            <person name="Morishita T."/>
            <person name="Endo T."/>
            <person name="Shin-I T."/>
            <person name="Takeda H."/>
            <person name="Morishita S."/>
            <person name="Kohara Y."/>
        </authorList>
    </citation>
    <scope>NUCLEOTIDE SEQUENCE [LARGE SCALE GENOMIC DNA]</scope>
    <source>
        <strain>Hd-rR</strain>
    </source>
</reference>
<name>A0A3P9KHN1_ORYLA</name>
<evidence type="ECO:0000256" key="1">
    <source>
        <dbReference type="ARBA" id="ARBA00004141"/>
    </source>
</evidence>
<feature type="transmembrane region" description="Helical" evidence="9">
    <location>
        <begin position="119"/>
        <end position="140"/>
    </location>
</feature>
<dbReference type="PANTHER" id="PTHR11394:SF137">
    <property type="entry name" value="C-X-C CHEMOKINE RECEPTOR TYPE 3 ISOFORM X1-RELATED"/>
    <property type="match status" value="1"/>
</dbReference>
<evidence type="ECO:0000256" key="5">
    <source>
        <dbReference type="ARBA" id="ARBA00023040"/>
    </source>
</evidence>
<dbReference type="PRINTS" id="PR00237">
    <property type="entry name" value="GPCRRHODOPSN"/>
</dbReference>
<feature type="transmembrane region" description="Helical" evidence="9">
    <location>
        <begin position="59"/>
        <end position="77"/>
    </location>
</feature>